<name>A0ABW5PCH6_9BACL</name>
<evidence type="ECO:0000313" key="2">
    <source>
        <dbReference type="Proteomes" id="UP001597541"/>
    </source>
</evidence>
<accession>A0ABW5PCH6</accession>
<dbReference type="Proteomes" id="UP001597541">
    <property type="component" value="Unassembled WGS sequence"/>
</dbReference>
<evidence type="ECO:0000313" key="1">
    <source>
        <dbReference type="EMBL" id="MFD2612708.1"/>
    </source>
</evidence>
<reference evidence="2" key="1">
    <citation type="journal article" date="2019" name="Int. J. Syst. Evol. Microbiol.">
        <title>The Global Catalogue of Microorganisms (GCM) 10K type strain sequencing project: providing services to taxonomists for standard genome sequencing and annotation.</title>
        <authorList>
            <consortium name="The Broad Institute Genomics Platform"/>
            <consortium name="The Broad Institute Genome Sequencing Center for Infectious Disease"/>
            <person name="Wu L."/>
            <person name="Ma J."/>
        </authorList>
    </citation>
    <scope>NUCLEOTIDE SEQUENCE [LARGE SCALE GENOMIC DNA]</scope>
    <source>
        <strain evidence="2">KCTC 3950</strain>
    </source>
</reference>
<organism evidence="1 2">
    <name type="scientific">Paenibacillus gansuensis</name>
    <dbReference type="NCBI Taxonomy" id="306542"/>
    <lineage>
        <taxon>Bacteria</taxon>
        <taxon>Bacillati</taxon>
        <taxon>Bacillota</taxon>
        <taxon>Bacilli</taxon>
        <taxon>Bacillales</taxon>
        <taxon>Paenibacillaceae</taxon>
        <taxon>Paenibacillus</taxon>
    </lineage>
</organism>
<sequence>MDSAVSAGGIEKIKFRLMVKRPITNKQAKILASEFIEKTENGISDAELFRNYCTFEFDILSIEGEVLYKGKRDKGEEQIWWQL</sequence>
<protein>
    <submittedName>
        <fullName evidence="1">Uncharacterized protein</fullName>
    </submittedName>
</protein>
<dbReference type="RefSeq" id="WP_377602464.1">
    <property type="nucleotide sequence ID" value="NZ_JBHUME010000007.1"/>
</dbReference>
<proteinExistence type="predicted"/>
<comment type="caution">
    <text evidence="1">The sequence shown here is derived from an EMBL/GenBank/DDBJ whole genome shotgun (WGS) entry which is preliminary data.</text>
</comment>
<keyword evidence="2" id="KW-1185">Reference proteome</keyword>
<dbReference type="EMBL" id="JBHUME010000007">
    <property type="protein sequence ID" value="MFD2612708.1"/>
    <property type="molecule type" value="Genomic_DNA"/>
</dbReference>
<gene>
    <name evidence="1" type="ORF">ACFSUF_09775</name>
</gene>